<dbReference type="SUPFAM" id="SSF55021">
    <property type="entry name" value="ACT-like"/>
    <property type="match status" value="1"/>
</dbReference>
<name>A0A8T3CXR0_9TELE</name>
<dbReference type="EC" id="1.14.16.1" evidence="1"/>
<evidence type="ECO:0000313" key="4">
    <source>
        <dbReference type="Proteomes" id="UP000829720"/>
    </source>
</evidence>
<sequence>MDTSFRRKGSMYLEEEPTKGGVLSCIFSLREQVGALAKALRLFEEKGINLTHIESRPSRMNKQEYEFFISVDTACSKALDEVIDGLRTQISGHVHELSRSKQKDTSRLVLHSSALAVRQAQNGQGRACGTPLAKAAQSPAVNHGTDLRVALRQG</sequence>
<dbReference type="EMBL" id="JAERUA010000017">
    <property type="protein sequence ID" value="KAI1888124.1"/>
    <property type="molecule type" value="Genomic_DNA"/>
</dbReference>
<dbReference type="Proteomes" id="UP000829720">
    <property type="component" value="Unassembled WGS sequence"/>
</dbReference>
<proteinExistence type="predicted"/>
<dbReference type="InterPro" id="IPR045865">
    <property type="entry name" value="ACT-like_dom_sf"/>
</dbReference>
<dbReference type="GO" id="GO:0004505">
    <property type="term" value="F:phenylalanine 4-monooxygenase activity"/>
    <property type="evidence" value="ECO:0007669"/>
    <property type="project" value="UniProtKB-EC"/>
</dbReference>
<organism evidence="3 4">
    <name type="scientific">Albula goreensis</name>
    <dbReference type="NCBI Taxonomy" id="1534307"/>
    <lineage>
        <taxon>Eukaryota</taxon>
        <taxon>Metazoa</taxon>
        <taxon>Chordata</taxon>
        <taxon>Craniata</taxon>
        <taxon>Vertebrata</taxon>
        <taxon>Euteleostomi</taxon>
        <taxon>Actinopterygii</taxon>
        <taxon>Neopterygii</taxon>
        <taxon>Teleostei</taxon>
        <taxon>Albuliformes</taxon>
        <taxon>Albulidae</taxon>
        <taxon>Albula</taxon>
    </lineage>
</organism>
<dbReference type="Pfam" id="PF01842">
    <property type="entry name" value="ACT"/>
    <property type="match status" value="1"/>
</dbReference>
<keyword evidence="4" id="KW-1185">Reference proteome</keyword>
<dbReference type="AlphaFoldDB" id="A0A8T3CXR0"/>
<dbReference type="InterPro" id="IPR002912">
    <property type="entry name" value="ACT_dom"/>
</dbReference>
<comment type="caution">
    <text evidence="3">The sequence shown here is derived from an EMBL/GenBank/DDBJ whole genome shotgun (WGS) entry which is preliminary data.</text>
</comment>
<dbReference type="InterPro" id="IPR001273">
    <property type="entry name" value="ArAA_hydroxylase"/>
</dbReference>
<dbReference type="PROSITE" id="PS51671">
    <property type="entry name" value="ACT"/>
    <property type="match status" value="1"/>
</dbReference>
<dbReference type="PANTHER" id="PTHR11473:SF24">
    <property type="entry name" value="PHENYLALANINE-4-HYDROXYLASE"/>
    <property type="match status" value="1"/>
</dbReference>
<dbReference type="OrthoDB" id="983542at2759"/>
<reference evidence="3" key="1">
    <citation type="submission" date="2021-01" db="EMBL/GenBank/DDBJ databases">
        <authorList>
            <person name="Zahm M."/>
            <person name="Roques C."/>
            <person name="Cabau C."/>
            <person name="Klopp C."/>
            <person name="Donnadieu C."/>
            <person name="Jouanno E."/>
            <person name="Lampietro C."/>
            <person name="Louis A."/>
            <person name="Herpin A."/>
            <person name="Echchiki A."/>
            <person name="Berthelot C."/>
            <person name="Parey E."/>
            <person name="Roest-Crollius H."/>
            <person name="Braasch I."/>
            <person name="Postlethwait J."/>
            <person name="Bobe J."/>
            <person name="Montfort J."/>
            <person name="Bouchez O."/>
            <person name="Begum T."/>
            <person name="Mejri S."/>
            <person name="Adams A."/>
            <person name="Chen W.-J."/>
            <person name="Guiguen Y."/>
        </authorList>
    </citation>
    <scope>NUCLEOTIDE SEQUENCE</scope>
    <source>
        <tissue evidence="3">Blood</tissue>
    </source>
</reference>
<accession>A0A8T3CXR0</accession>
<gene>
    <name evidence="3" type="ORF">AGOR_G00181810</name>
</gene>
<dbReference type="Gene3D" id="3.30.70.260">
    <property type="match status" value="1"/>
</dbReference>
<dbReference type="GO" id="GO:0005506">
    <property type="term" value="F:iron ion binding"/>
    <property type="evidence" value="ECO:0007669"/>
    <property type="project" value="InterPro"/>
</dbReference>
<evidence type="ECO:0000256" key="1">
    <source>
        <dbReference type="ARBA" id="ARBA00011995"/>
    </source>
</evidence>
<evidence type="ECO:0000259" key="2">
    <source>
        <dbReference type="PROSITE" id="PS51671"/>
    </source>
</evidence>
<feature type="domain" description="ACT" evidence="2">
    <location>
        <begin position="24"/>
        <end position="102"/>
    </location>
</feature>
<evidence type="ECO:0000313" key="3">
    <source>
        <dbReference type="EMBL" id="KAI1888124.1"/>
    </source>
</evidence>
<protein>
    <recommendedName>
        <fullName evidence="1">phenylalanine 4-monooxygenase</fullName>
        <ecNumber evidence="1">1.14.16.1</ecNumber>
    </recommendedName>
</protein>
<dbReference type="PANTHER" id="PTHR11473">
    <property type="entry name" value="AROMATIC AMINO ACID HYDROXYLASE"/>
    <property type="match status" value="1"/>
</dbReference>